<dbReference type="InterPro" id="IPR036527">
    <property type="entry name" value="SCP2_sterol-bd_dom_sf"/>
</dbReference>
<dbReference type="InterPro" id="IPR003033">
    <property type="entry name" value="SCP2_sterol-bd_dom"/>
</dbReference>
<protein>
    <submittedName>
        <fullName evidence="2">SCP2 sterol-binding domain-containing protein</fullName>
    </submittedName>
</protein>
<keyword evidence="3" id="KW-1185">Reference proteome</keyword>
<evidence type="ECO:0000313" key="2">
    <source>
        <dbReference type="EMBL" id="MEE6257391.1"/>
    </source>
</evidence>
<comment type="caution">
    <text evidence="2">The sequence shown here is derived from an EMBL/GenBank/DDBJ whole genome shotgun (WGS) entry which is preliminary data.</text>
</comment>
<evidence type="ECO:0000313" key="3">
    <source>
        <dbReference type="Proteomes" id="UP001332243"/>
    </source>
</evidence>
<proteinExistence type="predicted"/>
<dbReference type="SUPFAM" id="SSF55718">
    <property type="entry name" value="SCP-like"/>
    <property type="match status" value="1"/>
</dbReference>
<dbReference type="Pfam" id="PF02036">
    <property type="entry name" value="SCP2"/>
    <property type="match status" value="1"/>
</dbReference>
<dbReference type="Proteomes" id="UP001332243">
    <property type="component" value="Unassembled WGS sequence"/>
</dbReference>
<dbReference type="Gene3D" id="3.30.1050.10">
    <property type="entry name" value="SCP2 sterol-binding domain"/>
    <property type="match status" value="1"/>
</dbReference>
<name>A0ABU7RLP7_9ACTN</name>
<evidence type="ECO:0000259" key="1">
    <source>
        <dbReference type="Pfam" id="PF02036"/>
    </source>
</evidence>
<organism evidence="2 3">
    <name type="scientific">Plantactinospora sonchi</name>
    <dbReference type="NCBI Taxonomy" id="1544735"/>
    <lineage>
        <taxon>Bacteria</taxon>
        <taxon>Bacillati</taxon>
        <taxon>Actinomycetota</taxon>
        <taxon>Actinomycetes</taxon>
        <taxon>Micromonosporales</taxon>
        <taxon>Micromonosporaceae</taxon>
        <taxon>Plantactinospora</taxon>
    </lineage>
</organism>
<reference evidence="2 3" key="1">
    <citation type="submission" date="2024-01" db="EMBL/GenBank/DDBJ databases">
        <title>Genome insights into Plantactinospora sonchi sp. nov.</title>
        <authorList>
            <person name="Wang L."/>
        </authorList>
    </citation>
    <scope>NUCLEOTIDE SEQUENCE [LARGE SCALE GENOMIC DNA]</scope>
    <source>
        <strain evidence="2 3">NEAU-QY2</strain>
    </source>
</reference>
<accession>A0ABU7RLP7</accession>
<sequence length="131" mass="14814">MDPTTGAMDPTTRFFEGLNHRGPDPLLGKVRGTVRFELEKDNRVDTWLLVLSAGSVSATQTDRRADCTVRTDREYFHEIAAGRANPFAALLRNRVTVEGDVRLYSYLNHLVPGPPGAHEPRDWVKRQGRRQ</sequence>
<gene>
    <name evidence="2" type="ORF">V1633_02670</name>
</gene>
<dbReference type="EMBL" id="JAZGQK010000002">
    <property type="protein sequence ID" value="MEE6257391.1"/>
    <property type="molecule type" value="Genomic_DNA"/>
</dbReference>
<dbReference type="RefSeq" id="WP_331212506.1">
    <property type="nucleotide sequence ID" value="NZ_JAZGQK010000002.1"/>
</dbReference>
<feature type="domain" description="SCP2" evidence="1">
    <location>
        <begin position="24"/>
        <end position="105"/>
    </location>
</feature>